<evidence type="ECO:0000313" key="3">
    <source>
        <dbReference type="EMBL" id="MBF9149871.1"/>
    </source>
</evidence>
<name>A0ABS0HD29_9SPHN</name>
<feature type="region of interest" description="Disordered" evidence="1">
    <location>
        <begin position="1"/>
        <end position="21"/>
    </location>
</feature>
<evidence type="ECO:0000313" key="4">
    <source>
        <dbReference type="Proteomes" id="UP000600799"/>
    </source>
</evidence>
<dbReference type="RefSeq" id="WP_196274218.1">
    <property type="nucleotide sequence ID" value="NZ_JADQDC010000001.1"/>
</dbReference>
<feature type="transmembrane region" description="Helical" evidence="2">
    <location>
        <begin position="26"/>
        <end position="46"/>
    </location>
</feature>
<keyword evidence="2" id="KW-0472">Membrane</keyword>
<evidence type="ECO:0000256" key="1">
    <source>
        <dbReference type="SAM" id="MobiDB-lite"/>
    </source>
</evidence>
<evidence type="ECO:0000256" key="2">
    <source>
        <dbReference type="SAM" id="Phobius"/>
    </source>
</evidence>
<comment type="caution">
    <text evidence="3">The sequence shown here is derived from an EMBL/GenBank/DDBJ whole genome shotgun (WGS) entry which is preliminary data.</text>
</comment>
<dbReference type="Proteomes" id="UP000600799">
    <property type="component" value="Unassembled WGS sequence"/>
</dbReference>
<dbReference type="EMBL" id="JADQDC010000001">
    <property type="protein sequence ID" value="MBF9149871.1"/>
    <property type="molecule type" value="Genomic_DNA"/>
</dbReference>
<protein>
    <submittedName>
        <fullName evidence="3">Uncharacterized protein</fullName>
    </submittedName>
</protein>
<keyword evidence="2" id="KW-0812">Transmembrane</keyword>
<gene>
    <name evidence="3" type="ORF">I2488_02520</name>
</gene>
<keyword evidence="2" id="KW-1133">Transmembrane helix</keyword>
<proteinExistence type="predicted"/>
<keyword evidence="4" id="KW-1185">Reference proteome</keyword>
<reference evidence="3 4" key="1">
    <citation type="submission" date="2020-11" db="EMBL/GenBank/DDBJ databases">
        <title>The genome sequence of Novosphingobium sp. 1Y9A.</title>
        <authorList>
            <person name="Liu Y."/>
        </authorList>
    </citation>
    <scope>NUCLEOTIDE SEQUENCE [LARGE SCALE GENOMIC DNA]</scope>
    <source>
        <strain evidence="3 4">1Y9A</strain>
    </source>
</reference>
<accession>A0ABS0HD29</accession>
<sequence length="68" mass="7154">MASLYDRHHGKRPDTSAPAPARHNRAVMAAFKLAVAINVAACLLLLPDIVRSGDAGVSDQPSGHFSGF</sequence>
<organism evidence="3 4">
    <name type="scientific">Novosphingobium jiangmenense</name>
    <dbReference type="NCBI Taxonomy" id="2791981"/>
    <lineage>
        <taxon>Bacteria</taxon>
        <taxon>Pseudomonadati</taxon>
        <taxon>Pseudomonadota</taxon>
        <taxon>Alphaproteobacteria</taxon>
        <taxon>Sphingomonadales</taxon>
        <taxon>Sphingomonadaceae</taxon>
        <taxon>Novosphingobium</taxon>
    </lineage>
</organism>